<name>A0A858RDQ9_9BACT</name>
<protein>
    <recommendedName>
        <fullName evidence="4">PepSY domain-containing protein</fullName>
    </recommendedName>
</protein>
<dbReference type="RefSeq" id="WP_169452982.1">
    <property type="nucleotide sequence ID" value="NZ_CP051774.1"/>
</dbReference>
<dbReference type="EMBL" id="CP051774">
    <property type="protein sequence ID" value="QJE94761.1"/>
    <property type="molecule type" value="Genomic_DNA"/>
</dbReference>
<dbReference type="AlphaFoldDB" id="A0A858RDQ9"/>
<keyword evidence="1" id="KW-0732">Signal</keyword>
<accession>A0A858RDQ9</accession>
<dbReference type="KEGG" id="luo:HHL09_02850"/>
<organism evidence="2 3">
    <name type="scientific">Luteolibacter luteus</name>
    <dbReference type="NCBI Taxonomy" id="2728835"/>
    <lineage>
        <taxon>Bacteria</taxon>
        <taxon>Pseudomonadati</taxon>
        <taxon>Verrucomicrobiota</taxon>
        <taxon>Verrucomicrobiia</taxon>
        <taxon>Verrucomicrobiales</taxon>
        <taxon>Verrucomicrobiaceae</taxon>
        <taxon>Luteolibacter</taxon>
    </lineage>
</organism>
<evidence type="ECO:0008006" key="4">
    <source>
        <dbReference type="Google" id="ProtNLM"/>
    </source>
</evidence>
<dbReference type="Proteomes" id="UP000501812">
    <property type="component" value="Chromosome"/>
</dbReference>
<reference evidence="2 3" key="1">
    <citation type="submission" date="2020-04" db="EMBL/GenBank/DDBJ databases">
        <title>Luteolibacter sp. G-1-1-1 isolated from soil.</title>
        <authorList>
            <person name="Dahal R.H."/>
        </authorList>
    </citation>
    <scope>NUCLEOTIDE SEQUENCE [LARGE SCALE GENOMIC DNA]</scope>
    <source>
        <strain evidence="2 3">G-1-1-1</strain>
    </source>
</reference>
<keyword evidence="3" id="KW-1185">Reference proteome</keyword>
<gene>
    <name evidence="2" type="ORF">HHL09_02850</name>
</gene>
<evidence type="ECO:0000313" key="2">
    <source>
        <dbReference type="EMBL" id="QJE94761.1"/>
    </source>
</evidence>
<proteinExistence type="predicted"/>
<feature type="signal peptide" evidence="1">
    <location>
        <begin position="1"/>
        <end position="19"/>
    </location>
</feature>
<sequence length="146" mass="16091">MKAVRIAVLLLALVPGVQAKDWTLYSSGVNSIEDPKVFDWAYFKVSGEELAQTAYWSPEAGVAPPLSRNQAVEIAKQAAVAQGVHVSDPAKLKVVLQYPAEAKDMQERLGEKVSLWFYVVSFGKKPAEWFVVTLGGKLASRELTRR</sequence>
<evidence type="ECO:0000256" key="1">
    <source>
        <dbReference type="SAM" id="SignalP"/>
    </source>
</evidence>
<evidence type="ECO:0000313" key="3">
    <source>
        <dbReference type="Proteomes" id="UP000501812"/>
    </source>
</evidence>
<feature type="chain" id="PRO_5032599508" description="PepSY domain-containing protein" evidence="1">
    <location>
        <begin position="20"/>
        <end position="146"/>
    </location>
</feature>